<organism evidence="1 2">
    <name type="scientific">Sanguibacter gelidistatuariae</name>
    <dbReference type="NCBI Taxonomy" id="1814289"/>
    <lineage>
        <taxon>Bacteria</taxon>
        <taxon>Bacillati</taxon>
        <taxon>Actinomycetota</taxon>
        <taxon>Actinomycetes</taxon>
        <taxon>Micrococcales</taxon>
        <taxon>Sanguibacteraceae</taxon>
        <taxon>Sanguibacter</taxon>
    </lineage>
</organism>
<accession>A0A1G6UAR9</accession>
<reference evidence="1 2" key="1">
    <citation type="submission" date="2016-09" db="EMBL/GenBank/DDBJ databases">
        <authorList>
            <person name="Capua I."/>
            <person name="De Benedictis P."/>
            <person name="Joannis T."/>
            <person name="Lombin L.H."/>
            <person name="Cattoli G."/>
        </authorList>
    </citation>
    <scope>NUCLEOTIDE SEQUENCE [LARGE SCALE GENOMIC DNA]</scope>
    <source>
        <strain evidence="1 2">ISLP-3</strain>
    </source>
</reference>
<gene>
    <name evidence="1" type="ORF">SAMN05216410_3218</name>
</gene>
<evidence type="ECO:0000313" key="2">
    <source>
        <dbReference type="Proteomes" id="UP000199039"/>
    </source>
</evidence>
<sequence>MGADDLRLACASLRHEITQIAHWRRLVRARLDLTVARAVLPDRLGQHAAALGTSSPAVSHNVLMGIAQAPGAAMLVTDLPRLRTAEESLATYEAAVRRALMIATDALVERLCQDPDFRALHLSAAP</sequence>
<name>A0A1G6UAR9_9MICO</name>
<keyword evidence="2" id="KW-1185">Reference proteome</keyword>
<dbReference type="EMBL" id="FMYH01000007">
    <property type="protein sequence ID" value="SDD38361.1"/>
    <property type="molecule type" value="Genomic_DNA"/>
</dbReference>
<dbReference type="STRING" id="1814289.SAMN05216410_3218"/>
<evidence type="ECO:0000313" key="1">
    <source>
        <dbReference type="EMBL" id="SDD38361.1"/>
    </source>
</evidence>
<dbReference type="AlphaFoldDB" id="A0A1G6UAR9"/>
<proteinExistence type="predicted"/>
<dbReference type="Proteomes" id="UP000199039">
    <property type="component" value="Unassembled WGS sequence"/>
</dbReference>
<protein>
    <submittedName>
        <fullName evidence="1">Uncharacterized protein</fullName>
    </submittedName>
</protein>